<dbReference type="PANTHER" id="PTHR16011:SF0">
    <property type="entry name" value="INTRAFLAGELLAR TRANSPORT PROTEIN 57 HOMOLOG"/>
    <property type="match status" value="1"/>
</dbReference>
<gene>
    <name evidence="6" type="ORF">TKK_002858</name>
</gene>
<evidence type="ECO:0000313" key="7">
    <source>
        <dbReference type="Proteomes" id="UP001627154"/>
    </source>
</evidence>
<evidence type="ECO:0000256" key="2">
    <source>
        <dbReference type="ARBA" id="ARBA00009415"/>
    </source>
</evidence>
<dbReference type="PANTHER" id="PTHR16011">
    <property type="entry name" value="IFT57/HIPPI"/>
    <property type="match status" value="1"/>
</dbReference>
<evidence type="ECO:0000256" key="1">
    <source>
        <dbReference type="ARBA" id="ARBA00004138"/>
    </source>
</evidence>
<dbReference type="EMBL" id="JBJJXI010000025">
    <property type="protein sequence ID" value="KAL3404366.1"/>
    <property type="molecule type" value="Genomic_DNA"/>
</dbReference>
<proteinExistence type="inferred from homology"/>
<name>A0ABD2XI55_9HYME</name>
<keyword evidence="5" id="KW-0175">Coiled coil</keyword>
<evidence type="ECO:0000313" key="6">
    <source>
        <dbReference type="EMBL" id="KAL3404366.1"/>
    </source>
</evidence>
<dbReference type="InterPro" id="IPR019530">
    <property type="entry name" value="Intra-flagellar_transport_57"/>
</dbReference>
<comment type="caution">
    <text evidence="6">The sequence shown here is derived from an EMBL/GenBank/DDBJ whole genome shotgun (WGS) entry which is preliminary data.</text>
</comment>
<reference evidence="6 7" key="1">
    <citation type="journal article" date="2024" name="bioRxiv">
        <title>A reference genome for Trichogramma kaykai: A tiny desert-dwelling parasitoid wasp with competing sex-ratio distorters.</title>
        <authorList>
            <person name="Culotta J."/>
            <person name="Lindsey A.R."/>
        </authorList>
    </citation>
    <scope>NUCLEOTIDE SEQUENCE [LARGE SCALE GENOMIC DNA]</scope>
    <source>
        <strain evidence="6 7">KSX58</strain>
    </source>
</reference>
<evidence type="ECO:0000256" key="4">
    <source>
        <dbReference type="ARBA" id="ARBA00023273"/>
    </source>
</evidence>
<accession>A0ABD2XI55</accession>
<keyword evidence="7" id="KW-1185">Reference proteome</keyword>
<feature type="coiled-coil region" evidence="5">
    <location>
        <begin position="321"/>
        <end position="348"/>
    </location>
</feature>
<sequence>MFRESPKVIIEDPDAPSATFAANIRMEDLLEKLKLLNYDTEFVQKYKMKYISRHYFMVPTNPGEQFFMFTSLAAWLIRKAGKNFEPPQESDDPNATIAQILDFMKSIDATVDFPPNKLKQGVGEHAVFVLDHLADNAIKVSNFKWQKSQISPDETKVEPELEEDDAELILEKVEEEMVTDYDDEEDDAVHVDNINKFYRDSSHATQKPDKILESTVDAEEWKLELEKVLPQLKLNIDADSRDWQAHLEHMKSLHASMTENLSGTKGQLDKLYIEIGRTFDKINNREIELNRQLQPQLQELRVLQEQLLKVKEKYRDISGGVQERTKSLNKLTDELEQVKKEMDERGASMTDGTPLINIKKTVGKMKSEISEMSLRIGVLEYSLMCSRVRNRAQLQEDMKGSTGNVALY</sequence>
<keyword evidence="4" id="KW-0966">Cell projection</keyword>
<organism evidence="6 7">
    <name type="scientific">Trichogramma kaykai</name>
    <dbReference type="NCBI Taxonomy" id="54128"/>
    <lineage>
        <taxon>Eukaryota</taxon>
        <taxon>Metazoa</taxon>
        <taxon>Ecdysozoa</taxon>
        <taxon>Arthropoda</taxon>
        <taxon>Hexapoda</taxon>
        <taxon>Insecta</taxon>
        <taxon>Pterygota</taxon>
        <taxon>Neoptera</taxon>
        <taxon>Endopterygota</taxon>
        <taxon>Hymenoptera</taxon>
        <taxon>Apocrita</taxon>
        <taxon>Proctotrupomorpha</taxon>
        <taxon>Chalcidoidea</taxon>
        <taxon>Trichogrammatidae</taxon>
        <taxon>Trichogramma</taxon>
    </lineage>
</organism>
<protein>
    <recommendedName>
        <fullName evidence="8">Intraflagellar transport protein 57 homolog</fullName>
    </recommendedName>
</protein>
<keyword evidence="3" id="KW-0969">Cilium</keyword>
<comment type="subcellular location">
    <subcellularLocation>
        <location evidence="1">Cell projection</location>
        <location evidence="1">Cilium</location>
    </subcellularLocation>
</comment>
<dbReference type="Proteomes" id="UP001627154">
    <property type="component" value="Unassembled WGS sequence"/>
</dbReference>
<evidence type="ECO:0000256" key="5">
    <source>
        <dbReference type="SAM" id="Coils"/>
    </source>
</evidence>
<evidence type="ECO:0008006" key="8">
    <source>
        <dbReference type="Google" id="ProtNLM"/>
    </source>
</evidence>
<dbReference type="AlphaFoldDB" id="A0ABD2XI55"/>
<dbReference type="Pfam" id="PF10498">
    <property type="entry name" value="IFT57"/>
    <property type="match status" value="1"/>
</dbReference>
<dbReference type="GO" id="GO:0005929">
    <property type="term" value="C:cilium"/>
    <property type="evidence" value="ECO:0007669"/>
    <property type="project" value="UniProtKB-SubCell"/>
</dbReference>
<evidence type="ECO:0000256" key="3">
    <source>
        <dbReference type="ARBA" id="ARBA00023069"/>
    </source>
</evidence>
<comment type="similarity">
    <text evidence="2">Belongs to the IFT57 family.</text>
</comment>